<evidence type="ECO:0000313" key="2">
    <source>
        <dbReference type="EMBL" id="PRH83421.1"/>
    </source>
</evidence>
<dbReference type="InterPro" id="IPR007159">
    <property type="entry name" value="SpoVT-AbrB_dom"/>
</dbReference>
<dbReference type="SUPFAM" id="SSF89447">
    <property type="entry name" value="AbrB/MazE/MraZ-like"/>
    <property type="match status" value="1"/>
</dbReference>
<proteinExistence type="predicted"/>
<organism evidence="2 3">
    <name type="scientific">Arenimonas caeni</name>
    <dbReference type="NCBI Taxonomy" id="2058085"/>
    <lineage>
        <taxon>Bacteria</taxon>
        <taxon>Pseudomonadati</taxon>
        <taxon>Pseudomonadota</taxon>
        <taxon>Gammaproteobacteria</taxon>
        <taxon>Lysobacterales</taxon>
        <taxon>Lysobacteraceae</taxon>
        <taxon>Arenimonas</taxon>
    </lineage>
</organism>
<accession>A0A2P6MBS1</accession>
<evidence type="ECO:0000313" key="3">
    <source>
        <dbReference type="Proteomes" id="UP000241736"/>
    </source>
</evidence>
<dbReference type="GO" id="GO:0097351">
    <property type="term" value="F:toxin sequestering activity"/>
    <property type="evidence" value="ECO:0007669"/>
    <property type="project" value="InterPro"/>
</dbReference>
<feature type="domain" description="SpoVT-AbrB" evidence="1">
    <location>
        <begin position="10"/>
        <end position="55"/>
    </location>
</feature>
<dbReference type="OrthoDB" id="9795766at2"/>
<dbReference type="PANTHER" id="PTHR40516:SF1">
    <property type="entry name" value="ANTITOXIN CHPS-RELATED"/>
    <property type="match status" value="1"/>
</dbReference>
<dbReference type="Proteomes" id="UP000241736">
    <property type="component" value="Unassembled WGS sequence"/>
</dbReference>
<dbReference type="Pfam" id="PF04014">
    <property type="entry name" value="MazE_antitoxin"/>
    <property type="match status" value="1"/>
</dbReference>
<dbReference type="Gene3D" id="2.10.260.10">
    <property type="match status" value="1"/>
</dbReference>
<protein>
    <submittedName>
        <fullName evidence="2">PbsX family transcriptional regulator</fullName>
    </submittedName>
</protein>
<dbReference type="EMBL" id="PVLF01000002">
    <property type="protein sequence ID" value="PRH83421.1"/>
    <property type="molecule type" value="Genomic_DNA"/>
</dbReference>
<dbReference type="RefSeq" id="WP_106989300.1">
    <property type="nucleotide sequence ID" value="NZ_JAVEVW010000236.1"/>
</dbReference>
<gene>
    <name evidence="2" type="ORF">C6N40_01870</name>
</gene>
<evidence type="ECO:0000259" key="1">
    <source>
        <dbReference type="SMART" id="SM00966"/>
    </source>
</evidence>
<comment type="caution">
    <text evidence="2">The sequence shown here is derived from an EMBL/GenBank/DDBJ whole genome shotgun (WGS) entry which is preliminary data.</text>
</comment>
<name>A0A2P6MBS1_9GAMM</name>
<dbReference type="AlphaFoldDB" id="A0A2P6MBS1"/>
<reference evidence="2 3" key="1">
    <citation type="submission" date="2018-03" db="EMBL/GenBank/DDBJ databases">
        <title>Arenimonas caeni sp. nov., isolated from activated sludge.</title>
        <authorList>
            <person name="Liu H."/>
        </authorList>
    </citation>
    <scope>NUCLEOTIDE SEQUENCE [LARGE SCALE GENOMIC DNA]</scope>
    <source>
        <strain evidence="3">z29</strain>
    </source>
</reference>
<keyword evidence="3" id="KW-1185">Reference proteome</keyword>
<dbReference type="GO" id="GO:0003677">
    <property type="term" value="F:DNA binding"/>
    <property type="evidence" value="ECO:0007669"/>
    <property type="project" value="InterPro"/>
</dbReference>
<dbReference type="SMART" id="SM00966">
    <property type="entry name" value="SpoVT_AbrB"/>
    <property type="match status" value="1"/>
</dbReference>
<dbReference type="InterPro" id="IPR039052">
    <property type="entry name" value="Antitox_PemI-like"/>
</dbReference>
<dbReference type="PANTHER" id="PTHR40516">
    <property type="entry name" value="ANTITOXIN CHPS-RELATED"/>
    <property type="match status" value="1"/>
</dbReference>
<sequence>MNAKAELKVLHWGNSLAVRIPSAVARQARLLNGQDVTVEAIDGMVVVKPKKRLPQLTLAQKLKQFDPAVHGGELLADGPVGAEIA</sequence>
<dbReference type="InterPro" id="IPR037914">
    <property type="entry name" value="SpoVT-AbrB_sf"/>
</dbReference>